<dbReference type="InterPro" id="IPR032508">
    <property type="entry name" value="FecR_C"/>
</dbReference>
<organism evidence="5 6">
    <name type="scientific">Niabella ginsenosidivorans</name>
    <dbReference type="NCBI Taxonomy" id="1176587"/>
    <lineage>
        <taxon>Bacteria</taxon>
        <taxon>Pseudomonadati</taxon>
        <taxon>Bacteroidota</taxon>
        <taxon>Chitinophagia</taxon>
        <taxon>Chitinophagales</taxon>
        <taxon>Chitinophagaceae</taxon>
        <taxon>Niabella</taxon>
    </lineage>
</organism>
<dbReference type="Gene3D" id="3.55.50.30">
    <property type="match status" value="1"/>
</dbReference>
<dbReference type="Pfam" id="PF16344">
    <property type="entry name" value="FecR_C"/>
    <property type="match status" value="1"/>
</dbReference>
<accession>A0A1A9I4J1</accession>
<dbReference type="RefSeq" id="WP_067758054.1">
    <property type="nucleotide sequence ID" value="NZ_CP015772.1"/>
</dbReference>
<keyword evidence="2" id="KW-0472">Membrane</keyword>
<protein>
    <recommendedName>
        <fullName evidence="7">Iron dicitrate transport regulator FecR</fullName>
    </recommendedName>
</protein>
<name>A0A1A9I4J1_9BACT</name>
<gene>
    <name evidence="5" type="ORF">A8C56_15825</name>
</gene>
<feature type="domain" description="FecR protein" evidence="3">
    <location>
        <begin position="196"/>
        <end position="282"/>
    </location>
</feature>
<keyword evidence="2" id="KW-0812">Transmembrane</keyword>
<dbReference type="InterPro" id="IPR006860">
    <property type="entry name" value="FecR"/>
</dbReference>
<feature type="region of interest" description="Disordered" evidence="1">
    <location>
        <begin position="111"/>
        <end position="132"/>
    </location>
</feature>
<feature type="transmembrane region" description="Helical" evidence="2">
    <location>
        <begin position="86"/>
        <end position="105"/>
    </location>
</feature>
<dbReference type="KEGG" id="nia:A8C56_15825"/>
<evidence type="ECO:0000259" key="3">
    <source>
        <dbReference type="Pfam" id="PF04773"/>
    </source>
</evidence>
<reference evidence="5 6" key="1">
    <citation type="submission" date="2016-05" db="EMBL/GenBank/DDBJ databases">
        <title>Niabella ginsenosidivorans BS26 whole genome sequencing.</title>
        <authorList>
            <person name="Im W.T."/>
            <person name="Siddiqi M.Z."/>
        </authorList>
    </citation>
    <scope>NUCLEOTIDE SEQUENCE [LARGE SCALE GENOMIC DNA]</scope>
    <source>
        <strain evidence="5 6">BS26</strain>
    </source>
</reference>
<dbReference type="Pfam" id="PF04773">
    <property type="entry name" value="FecR"/>
    <property type="match status" value="1"/>
</dbReference>
<dbReference type="Gene3D" id="2.60.120.1440">
    <property type="match status" value="1"/>
</dbReference>
<proteinExistence type="predicted"/>
<dbReference type="OrthoDB" id="649653at2"/>
<evidence type="ECO:0000256" key="2">
    <source>
        <dbReference type="SAM" id="Phobius"/>
    </source>
</evidence>
<dbReference type="PANTHER" id="PTHR30273">
    <property type="entry name" value="PERIPLASMIC SIGNAL SENSOR AND SIGMA FACTOR ACTIVATOR FECR-RELATED"/>
    <property type="match status" value="1"/>
</dbReference>
<dbReference type="AlphaFoldDB" id="A0A1A9I4J1"/>
<evidence type="ECO:0008006" key="7">
    <source>
        <dbReference type="Google" id="ProtNLM"/>
    </source>
</evidence>
<keyword evidence="6" id="KW-1185">Reference proteome</keyword>
<evidence type="ECO:0000313" key="6">
    <source>
        <dbReference type="Proteomes" id="UP000077667"/>
    </source>
</evidence>
<feature type="compositionally biased region" description="Polar residues" evidence="1">
    <location>
        <begin position="111"/>
        <end position="124"/>
    </location>
</feature>
<sequence length="400" mass="44201">MQEEPDQLWDKYVKRTASEGELEKLFEYLRDPDADPHHIAWLENYFASGKEEPSFDENYWAGKIGRILHPEEAALKADNANARKRWMLRVAAMLIALAGAGLFFLKMQHRSSTPESSGAPTTATAGRISPGNGASITLADGRTVLLDSVTNRQLVMQGNGGLLKLADGRIVYEQLNNTAAVKEQSNTLNNPRGGRVVDMVLSDGTHVWLNAASSISYPVIFSGKERKVKMSGEAYFEVAHDPSRPFYVEKDGLEIKVLGTHFNITAYADDPVPSITLLQGKVSVAAKRGGKTVNALQIKPGQQALLVNDQLMVNNAPDLNAVMAWKNGDFEFTGSSIQSVMRQIGRWYDMDVVYQGEMPSDEFIGKISRQEDVSRILKILEATGKVAFHIEGRKIIVHKL</sequence>
<evidence type="ECO:0000259" key="4">
    <source>
        <dbReference type="Pfam" id="PF16344"/>
    </source>
</evidence>
<dbReference type="STRING" id="1176587.A8C56_15825"/>
<evidence type="ECO:0000256" key="1">
    <source>
        <dbReference type="SAM" id="MobiDB-lite"/>
    </source>
</evidence>
<dbReference type="PANTHER" id="PTHR30273:SF2">
    <property type="entry name" value="PROTEIN FECR"/>
    <property type="match status" value="1"/>
</dbReference>
<dbReference type="EMBL" id="CP015772">
    <property type="protein sequence ID" value="ANH82235.1"/>
    <property type="molecule type" value="Genomic_DNA"/>
</dbReference>
<dbReference type="Proteomes" id="UP000077667">
    <property type="component" value="Chromosome"/>
</dbReference>
<dbReference type="GO" id="GO:0016989">
    <property type="term" value="F:sigma factor antagonist activity"/>
    <property type="evidence" value="ECO:0007669"/>
    <property type="project" value="TreeGrafter"/>
</dbReference>
<evidence type="ECO:0000313" key="5">
    <source>
        <dbReference type="EMBL" id="ANH82235.1"/>
    </source>
</evidence>
<keyword evidence="2" id="KW-1133">Transmembrane helix</keyword>
<dbReference type="InterPro" id="IPR012373">
    <property type="entry name" value="Ferrdict_sens_TM"/>
</dbReference>
<feature type="domain" description="Protein FecR C-terminal" evidence="4">
    <location>
        <begin position="330"/>
        <end position="397"/>
    </location>
</feature>